<dbReference type="AlphaFoldDB" id="A0A175Y0Q9"/>
<evidence type="ECO:0000313" key="1">
    <source>
        <dbReference type="EMBL" id="KZB93530.1"/>
    </source>
</evidence>
<dbReference type="KEGG" id="smy:BJP26_14505"/>
<proteinExistence type="predicted"/>
<accession>A0A175Y0Q9</accession>
<organism evidence="1 2">
    <name type="scientific">Sphingomonas melonis TY</name>
    <dbReference type="NCBI Taxonomy" id="621456"/>
    <lineage>
        <taxon>Bacteria</taxon>
        <taxon>Pseudomonadati</taxon>
        <taxon>Pseudomonadota</taxon>
        <taxon>Alphaproteobacteria</taxon>
        <taxon>Sphingomonadales</taxon>
        <taxon>Sphingomonadaceae</taxon>
        <taxon>Sphingomonas</taxon>
    </lineage>
</organism>
<evidence type="ECO:0000313" key="2">
    <source>
        <dbReference type="Proteomes" id="UP000078460"/>
    </source>
</evidence>
<dbReference type="EMBL" id="LQCK02000068">
    <property type="protein sequence ID" value="KZB93530.1"/>
    <property type="molecule type" value="Genomic_DNA"/>
</dbReference>
<name>A0A175Y0Q9_9SPHN</name>
<gene>
    <name evidence="1" type="ORF">AVM11_11700</name>
</gene>
<keyword evidence="2" id="KW-1185">Reference proteome</keyword>
<reference evidence="1" key="1">
    <citation type="submission" date="2016-03" db="EMBL/GenBank/DDBJ databases">
        <title>Sphingomonas melonis TY, whole genome shotgun sequencing.</title>
        <authorList>
            <person name="Wang H."/>
            <person name="Zhu P."/>
        </authorList>
    </citation>
    <scope>NUCLEOTIDE SEQUENCE [LARGE SCALE GENOMIC DNA]</scope>
    <source>
        <strain evidence="1">TY</strain>
    </source>
</reference>
<dbReference type="Proteomes" id="UP000078460">
    <property type="component" value="Unassembled WGS sequence"/>
</dbReference>
<protein>
    <submittedName>
        <fullName evidence="1">Uncharacterized protein</fullName>
    </submittedName>
</protein>
<dbReference type="STRING" id="621456.BJP26_14505"/>
<sequence length="66" mass="7211">MELTMPDDTPLSPLRRILCSHANATRVAGWMRRDGINAAIVATGDPLQPWLIVEATNPPEDNRACA</sequence>
<comment type="caution">
    <text evidence="1">The sequence shown here is derived from an EMBL/GenBank/DDBJ whole genome shotgun (WGS) entry which is preliminary data.</text>
</comment>